<comment type="similarity">
    <text evidence="1">Belongs to the membrane fusion protein (MFP) (TC 8.A.1) family.</text>
</comment>
<evidence type="ECO:0000313" key="6">
    <source>
        <dbReference type="Proteomes" id="UP001056890"/>
    </source>
</evidence>
<dbReference type="AlphaFoldDB" id="A0AAE9SDX1"/>
<organism evidence="5 6">
    <name type="scientific">Aeromonas encheleia</name>
    <dbReference type="NCBI Taxonomy" id="73010"/>
    <lineage>
        <taxon>Bacteria</taxon>
        <taxon>Pseudomonadati</taxon>
        <taxon>Pseudomonadota</taxon>
        <taxon>Gammaproteobacteria</taxon>
        <taxon>Aeromonadales</taxon>
        <taxon>Aeromonadaceae</taxon>
        <taxon>Aeromonas</taxon>
    </lineage>
</organism>
<dbReference type="InterPro" id="IPR058792">
    <property type="entry name" value="Beta-barrel_RND_2"/>
</dbReference>
<evidence type="ECO:0000259" key="3">
    <source>
        <dbReference type="Pfam" id="PF25917"/>
    </source>
</evidence>
<evidence type="ECO:0000313" key="5">
    <source>
        <dbReference type="EMBL" id="USV57862.1"/>
    </source>
</evidence>
<dbReference type="InterPro" id="IPR058625">
    <property type="entry name" value="MdtA-like_BSH"/>
</dbReference>
<dbReference type="PRINTS" id="PR01490">
    <property type="entry name" value="RTXTOXIND"/>
</dbReference>
<dbReference type="Gene3D" id="1.10.287.470">
    <property type="entry name" value="Helix hairpin bin"/>
    <property type="match status" value="1"/>
</dbReference>
<feature type="domain" description="Multidrug resistance protein MdtA-like barrel-sandwich hybrid" evidence="3">
    <location>
        <begin position="47"/>
        <end position="240"/>
    </location>
</feature>
<sequence>MSQHKKIPLLAALLLALFGMLFAGYWYLHARYFESTDNAYLQSEVTGIGSKLPGYISQVLVTDNQEVKAGQLIARLDDREYKAKVIEAEADLHLNQATAENLAATRTQQQSLIRQAEAKVASAEAEQVRSQQQVHRVGQLNQRHYSSQDNLDEVQAGLRVNQALLQEAKAALQAARERLLVLDAEAKQNLARLALSEAQLEQARLELGYTELRAPADGIIGKRSLREGLYVQSGMQVASLVPLQQVWVEANFKETQLQHMQPGQRVEVILDAYPDQPVEGIIDSLAPATGAKFALLPPENATGNFTKIVQRIPVKIRIPEPGPLAGKLRPGLSTEVIVDTRTAAPASGVNLDRQASEAVVAAH</sequence>
<feature type="coiled-coil region" evidence="2">
    <location>
        <begin position="158"/>
        <end position="185"/>
    </location>
</feature>
<dbReference type="EMBL" id="CP099717">
    <property type="protein sequence ID" value="USV57862.1"/>
    <property type="molecule type" value="Genomic_DNA"/>
</dbReference>
<dbReference type="Gene3D" id="2.40.30.170">
    <property type="match status" value="1"/>
</dbReference>
<reference evidence="5" key="1">
    <citation type="submission" date="2022-06" db="EMBL/GenBank/DDBJ databases">
        <title>Complete Genome of Aeromonas sp. Strain SOD01 Isolated from an Urban Freshwater Stream.</title>
        <authorList>
            <person name="Williams L.E."/>
            <person name="Brysgel T."/>
            <person name="Capestro E.M."/>
            <person name="Foltz G.V."/>
            <person name="Gardner A.E."/>
            <person name="Ingrassia J."/>
            <person name="Peterson E."/>
            <person name="Arruda J."/>
            <person name="Flaherty I."/>
            <person name="Hunt M."/>
            <person name="Pappas G."/>
            <person name="Ramsaran S."/>
            <person name="Rocha M."/>
        </authorList>
    </citation>
    <scope>NUCLEOTIDE SEQUENCE</scope>
    <source>
        <strain evidence="5">SOD01</strain>
    </source>
</reference>
<protein>
    <submittedName>
        <fullName evidence="5">HlyD family secretion protein</fullName>
    </submittedName>
</protein>
<dbReference type="PANTHER" id="PTHR30386">
    <property type="entry name" value="MEMBRANE FUSION SUBUNIT OF EMRAB-TOLC MULTIDRUG EFFLUX PUMP"/>
    <property type="match status" value="1"/>
</dbReference>
<dbReference type="Gene3D" id="2.40.50.100">
    <property type="match status" value="1"/>
</dbReference>
<dbReference type="InterPro" id="IPR050739">
    <property type="entry name" value="MFP"/>
</dbReference>
<name>A0AAE9SDX1_9GAMM</name>
<dbReference type="Proteomes" id="UP001056890">
    <property type="component" value="Chromosome"/>
</dbReference>
<dbReference type="GO" id="GO:0055085">
    <property type="term" value="P:transmembrane transport"/>
    <property type="evidence" value="ECO:0007669"/>
    <property type="project" value="InterPro"/>
</dbReference>
<keyword evidence="6" id="KW-1185">Reference proteome</keyword>
<accession>A0AAE9SDX1</accession>
<dbReference type="SUPFAM" id="SSF111369">
    <property type="entry name" value="HlyD-like secretion proteins"/>
    <property type="match status" value="2"/>
</dbReference>
<keyword evidence="2" id="KW-0175">Coiled coil</keyword>
<feature type="coiled-coil region" evidence="2">
    <location>
        <begin position="99"/>
        <end position="133"/>
    </location>
</feature>
<dbReference type="PANTHER" id="PTHR30386:SF24">
    <property type="entry name" value="MULTIDRUG RESISTANCE EFFLUX PUMP"/>
    <property type="match status" value="1"/>
</dbReference>
<proteinExistence type="inferred from homology"/>
<dbReference type="Pfam" id="PF25917">
    <property type="entry name" value="BSH_RND"/>
    <property type="match status" value="1"/>
</dbReference>
<evidence type="ECO:0000259" key="4">
    <source>
        <dbReference type="Pfam" id="PF25954"/>
    </source>
</evidence>
<evidence type="ECO:0000256" key="1">
    <source>
        <dbReference type="ARBA" id="ARBA00009477"/>
    </source>
</evidence>
<dbReference type="Pfam" id="PF25954">
    <property type="entry name" value="Beta-barrel_RND_2"/>
    <property type="match status" value="1"/>
</dbReference>
<feature type="domain" description="CusB-like beta-barrel" evidence="4">
    <location>
        <begin position="245"/>
        <end position="289"/>
    </location>
</feature>
<gene>
    <name evidence="5" type="ORF">NHF51_01280</name>
</gene>
<evidence type="ECO:0000256" key="2">
    <source>
        <dbReference type="SAM" id="Coils"/>
    </source>
</evidence>
<dbReference type="RefSeq" id="WP_252995429.1">
    <property type="nucleotide sequence ID" value="NZ_CP099717.1"/>
</dbReference>